<name>A0A9P7BMA6_RHIOR</name>
<feature type="zinc finger region" description="C3H1-type" evidence="4">
    <location>
        <begin position="202"/>
        <end position="230"/>
    </location>
</feature>
<dbReference type="SUPFAM" id="SSF90229">
    <property type="entry name" value="CCCH zinc finger"/>
    <property type="match status" value="2"/>
</dbReference>
<dbReference type="PANTHER" id="PTHR46156">
    <property type="entry name" value="CCCH ZINGC FINGER"/>
    <property type="match status" value="1"/>
</dbReference>
<keyword evidence="3 4" id="KW-0862">Zinc</keyword>
<dbReference type="AlphaFoldDB" id="A0A9P7BMA6"/>
<dbReference type="GO" id="GO:0005634">
    <property type="term" value="C:nucleus"/>
    <property type="evidence" value="ECO:0007669"/>
    <property type="project" value="TreeGrafter"/>
</dbReference>
<feature type="compositionally biased region" description="Low complexity" evidence="5">
    <location>
        <begin position="42"/>
        <end position="54"/>
    </location>
</feature>
<evidence type="ECO:0000256" key="2">
    <source>
        <dbReference type="ARBA" id="ARBA00022771"/>
    </source>
</evidence>
<evidence type="ECO:0000256" key="1">
    <source>
        <dbReference type="ARBA" id="ARBA00022723"/>
    </source>
</evidence>
<protein>
    <recommendedName>
        <fullName evidence="6">C3H1-type domain-containing protein</fullName>
    </recommendedName>
</protein>
<evidence type="ECO:0000259" key="6">
    <source>
        <dbReference type="PROSITE" id="PS50103"/>
    </source>
</evidence>
<feature type="domain" description="C3H1-type" evidence="6">
    <location>
        <begin position="283"/>
        <end position="311"/>
    </location>
</feature>
<dbReference type="PANTHER" id="PTHR46156:SF1">
    <property type="entry name" value="ZINC FINGER CCCH DOMAIN-CONTAINING PROTEIN 3"/>
    <property type="match status" value="1"/>
</dbReference>
<feature type="region of interest" description="Disordered" evidence="5">
    <location>
        <begin position="379"/>
        <end position="477"/>
    </location>
</feature>
<accession>A0A9P7BMA6</accession>
<feature type="compositionally biased region" description="Basic and acidic residues" evidence="5">
    <location>
        <begin position="379"/>
        <end position="392"/>
    </location>
</feature>
<feature type="compositionally biased region" description="Polar residues" evidence="5">
    <location>
        <begin position="23"/>
        <end position="36"/>
    </location>
</feature>
<dbReference type="GO" id="GO:0008270">
    <property type="term" value="F:zinc ion binding"/>
    <property type="evidence" value="ECO:0007669"/>
    <property type="project" value="UniProtKB-KW"/>
</dbReference>
<comment type="caution">
    <text evidence="7">The sequence shown here is derived from an EMBL/GenBank/DDBJ whole genome shotgun (WGS) entry which is preliminary data.</text>
</comment>
<proteinExistence type="predicted"/>
<dbReference type="Gene3D" id="4.10.1000.10">
    <property type="entry name" value="Zinc finger, CCCH-type"/>
    <property type="match status" value="2"/>
</dbReference>
<evidence type="ECO:0000313" key="8">
    <source>
        <dbReference type="Proteomes" id="UP000716291"/>
    </source>
</evidence>
<evidence type="ECO:0000313" key="7">
    <source>
        <dbReference type="EMBL" id="KAG1302478.1"/>
    </source>
</evidence>
<evidence type="ECO:0000256" key="3">
    <source>
        <dbReference type="ARBA" id="ARBA00022833"/>
    </source>
</evidence>
<feature type="domain" description="C3H1-type" evidence="6">
    <location>
        <begin position="234"/>
        <end position="255"/>
    </location>
</feature>
<feature type="zinc finger region" description="C3H1-type" evidence="4">
    <location>
        <begin position="261"/>
        <end position="282"/>
    </location>
</feature>
<evidence type="ECO:0000256" key="4">
    <source>
        <dbReference type="PROSITE-ProRule" id="PRU00723"/>
    </source>
</evidence>
<feature type="domain" description="C3H1-type" evidence="6">
    <location>
        <begin position="202"/>
        <end position="230"/>
    </location>
</feature>
<keyword evidence="8" id="KW-1185">Reference proteome</keyword>
<gene>
    <name evidence="7" type="ORF">G6F64_010892</name>
</gene>
<feature type="zinc finger region" description="C3H1-type" evidence="4">
    <location>
        <begin position="283"/>
        <end position="311"/>
    </location>
</feature>
<dbReference type="Proteomes" id="UP000716291">
    <property type="component" value="Unassembled WGS sequence"/>
</dbReference>
<reference evidence="7" key="1">
    <citation type="journal article" date="2020" name="Microb. Genom.">
        <title>Genetic diversity of clinical and environmental Mucorales isolates obtained from an investigation of mucormycosis cases among solid organ transplant recipients.</title>
        <authorList>
            <person name="Nguyen M.H."/>
            <person name="Kaul D."/>
            <person name="Muto C."/>
            <person name="Cheng S.J."/>
            <person name="Richter R.A."/>
            <person name="Bruno V.M."/>
            <person name="Liu G."/>
            <person name="Beyhan S."/>
            <person name="Sundermann A.J."/>
            <person name="Mounaud S."/>
            <person name="Pasculle A.W."/>
            <person name="Nierman W.C."/>
            <person name="Driscoll E."/>
            <person name="Cumbie R."/>
            <person name="Clancy C.J."/>
            <person name="Dupont C.L."/>
        </authorList>
    </citation>
    <scope>NUCLEOTIDE SEQUENCE</scope>
    <source>
        <strain evidence="7">GL11</strain>
    </source>
</reference>
<dbReference type="OrthoDB" id="410307at2759"/>
<feature type="compositionally biased region" description="Acidic residues" evidence="5">
    <location>
        <begin position="433"/>
        <end position="477"/>
    </location>
</feature>
<dbReference type="EMBL" id="JAANQT010002417">
    <property type="protein sequence ID" value="KAG1302478.1"/>
    <property type="molecule type" value="Genomic_DNA"/>
</dbReference>
<sequence>MTSNQEMMDRISQLTMAIQQQRNNISNGYRGSSTTFRPPYRPNNVYRPNVYRPPTTTYRPNVYRPPPASTYRPVYRPSYHTRPPSYPQQPAQQQPQKSHHRQLINQKNNTIVKSVDPSTGRQQVSVNGVEFVVKGKKLVRKDVLDKSNILIQNAPKYLVRRTIKSKRRPMNNSKNKVFIRGPEGYIRQGRKSLVLKSNQTRQKKPTYCGFYTRYGRCPNGDRCLFRHDRHRRAICPRFLQGKCTKAACSLSHTPNDHIMPHCVHFQKGHCTKENCLYAHVRVNPESPVCKPFAMEGYCPRGLGCDEKHIHVCPEFAETGKCSNANCRLPHVAKRKGKEGTGIVRLSSWVSPRYLQAQKFKVKVAQEAVQQTVSPKVWFRDHQQQQEREKEQEKEDEEEGFVRLFDDEDDDGWSQYAREDESEDQVGFLRFKDDDDEAEEAEEEEEEEEEEVGSDMEEVYEEVPEGEEGSSTDDETTR</sequence>
<keyword evidence="1 4" id="KW-0479">Metal-binding</keyword>
<keyword evidence="2 4" id="KW-0863">Zinc-finger</keyword>
<dbReference type="PROSITE" id="PS50103">
    <property type="entry name" value="ZF_C3H1"/>
    <property type="match status" value="4"/>
</dbReference>
<dbReference type="InterPro" id="IPR000571">
    <property type="entry name" value="Znf_CCCH"/>
</dbReference>
<dbReference type="SMART" id="SM00356">
    <property type="entry name" value="ZnF_C3H1"/>
    <property type="match status" value="5"/>
</dbReference>
<feature type="zinc finger region" description="C3H1-type" evidence="4">
    <location>
        <begin position="234"/>
        <end position="255"/>
    </location>
</feature>
<feature type="domain" description="C3H1-type" evidence="6">
    <location>
        <begin position="261"/>
        <end position="282"/>
    </location>
</feature>
<feature type="region of interest" description="Disordered" evidence="5">
    <location>
        <begin position="23"/>
        <end position="102"/>
    </location>
</feature>
<evidence type="ECO:0000256" key="5">
    <source>
        <dbReference type="SAM" id="MobiDB-lite"/>
    </source>
</evidence>
<organism evidence="7 8">
    <name type="scientific">Rhizopus oryzae</name>
    <name type="common">Mucormycosis agent</name>
    <name type="synonym">Rhizopus arrhizus var. delemar</name>
    <dbReference type="NCBI Taxonomy" id="64495"/>
    <lineage>
        <taxon>Eukaryota</taxon>
        <taxon>Fungi</taxon>
        <taxon>Fungi incertae sedis</taxon>
        <taxon>Mucoromycota</taxon>
        <taxon>Mucoromycotina</taxon>
        <taxon>Mucoromycetes</taxon>
        <taxon>Mucorales</taxon>
        <taxon>Mucorineae</taxon>
        <taxon>Rhizopodaceae</taxon>
        <taxon>Rhizopus</taxon>
    </lineage>
</organism>
<dbReference type="InterPro" id="IPR036855">
    <property type="entry name" value="Znf_CCCH_sf"/>
</dbReference>